<dbReference type="InterPro" id="IPR009936">
    <property type="entry name" value="DUF1468"/>
</dbReference>
<gene>
    <name evidence="3" type="ORF">CYR75_10770</name>
</gene>
<dbReference type="Pfam" id="PF07331">
    <property type="entry name" value="TctB"/>
    <property type="match status" value="1"/>
</dbReference>
<evidence type="ECO:0000313" key="3">
    <source>
        <dbReference type="EMBL" id="AUM74699.1"/>
    </source>
</evidence>
<name>A0A2K9MGC6_9RHOB</name>
<feature type="transmembrane region" description="Helical" evidence="1">
    <location>
        <begin position="73"/>
        <end position="106"/>
    </location>
</feature>
<evidence type="ECO:0000259" key="2">
    <source>
        <dbReference type="Pfam" id="PF07331"/>
    </source>
</evidence>
<dbReference type="RefSeq" id="WP_101500044.1">
    <property type="nucleotide sequence ID" value="NZ_CP025583.1"/>
</dbReference>
<proteinExistence type="predicted"/>
<keyword evidence="4" id="KW-1185">Reference proteome</keyword>
<feature type="transmembrane region" description="Helical" evidence="1">
    <location>
        <begin position="40"/>
        <end position="61"/>
    </location>
</feature>
<dbReference type="Proteomes" id="UP000234882">
    <property type="component" value="Chromosome"/>
</dbReference>
<keyword evidence="1" id="KW-1133">Transmembrane helix</keyword>
<dbReference type="EMBL" id="CP025583">
    <property type="protein sequence ID" value="AUM74699.1"/>
    <property type="molecule type" value="Genomic_DNA"/>
</dbReference>
<feature type="transmembrane region" description="Helical" evidence="1">
    <location>
        <begin position="7"/>
        <end position="28"/>
    </location>
</feature>
<evidence type="ECO:0000256" key="1">
    <source>
        <dbReference type="SAM" id="Phobius"/>
    </source>
</evidence>
<accession>A0A2K9MGC6</accession>
<keyword evidence="1" id="KW-0472">Membrane</keyword>
<feature type="domain" description="DUF1468" evidence="2">
    <location>
        <begin position="8"/>
        <end position="139"/>
    </location>
</feature>
<reference evidence="4" key="1">
    <citation type="submission" date="2017-12" db="EMBL/GenBank/DDBJ databases">
        <title>Genomic analysis of Paracoccus sp. CBA4604.</title>
        <authorList>
            <person name="Roh S.W."/>
            <person name="Kim J.Y."/>
            <person name="Kim J.S."/>
        </authorList>
    </citation>
    <scope>NUCLEOTIDE SEQUENCE [LARGE SCALE GENOMIC DNA]</scope>
    <source>
        <strain evidence="4">CBA4604</strain>
    </source>
</reference>
<dbReference type="AlphaFoldDB" id="A0A2K9MGC6"/>
<dbReference type="KEGG" id="paru:CYR75_10770"/>
<dbReference type="OrthoDB" id="5186924at2"/>
<keyword evidence="1" id="KW-0812">Transmembrane</keyword>
<feature type="transmembrane region" description="Helical" evidence="1">
    <location>
        <begin position="112"/>
        <end position="134"/>
    </location>
</feature>
<evidence type="ECO:0000313" key="4">
    <source>
        <dbReference type="Proteomes" id="UP000234882"/>
    </source>
</evidence>
<organism evidence="3 4">
    <name type="scientific">Paracoccus jeotgali</name>
    <dbReference type="NCBI Taxonomy" id="2065379"/>
    <lineage>
        <taxon>Bacteria</taxon>
        <taxon>Pseudomonadati</taxon>
        <taxon>Pseudomonadota</taxon>
        <taxon>Alphaproteobacteria</taxon>
        <taxon>Rhodobacterales</taxon>
        <taxon>Paracoccaceae</taxon>
        <taxon>Paracoccus</taxon>
    </lineage>
</organism>
<sequence>MQDRQDLAAGAILAAIGLAVAGYAALHYDIGTPRRMGPGFFPLGLGLALALLGGSVALLRGGQLMPRPALPELVAVLSAIVIFALGVERLGLVLTTFVSVLVASAAAPRGGILWRLLLGCGVCVIAVGVFHLALAMNLPLWPRR</sequence>
<protein>
    <recommendedName>
        <fullName evidence="2">DUF1468 domain-containing protein</fullName>
    </recommendedName>
</protein>